<dbReference type="Pfam" id="PF17921">
    <property type="entry name" value="Integrase_H2C2"/>
    <property type="match status" value="1"/>
</dbReference>
<evidence type="ECO:0000256" key="4">
    <source>
        <dbReference type="ARBA" id="ARBA00022771"/>
    </source>
</evidence>
<dbReference type="GO" id="GO:0003676">
    <property type="term" value="F:nucleic acid binding"/>
    <property type="evidence" value="ECO:0007669"/>
    <property type="project" value="InterPro"/>
</dbReference>
<feature type="region of interest" description="Disordered" evidence="8">
    <location>
        <begin position="628"/>
        <end position="664"/>
    </location>
</feature>
<feature type="compositionally biased region" description="Polar residues" evidence="8">
    <location>
        <begin position="650"/>
        <end position="664"/>
    </location>
</feature>
<keyword evidence="6" id="KW-0539">Nucleus</keyword>
<evidence type="ECO:0000256" key="2">
    <source>
        <dbReference type="ARBA" id="ARBA00022723"/>
    </source>
</evidence>
<evidence type="ECO:0000313" key="10">
    <source>
        <dbReference type="EMBL" id="GFG31140.1"/>
    </source>
</evidence>
<dbReference type="PANTHER" id="PTHR24406">
    <property type="entry name" value="TRANSCRIPTIONAL REPRESSOR CTCFL-RELATED"/>
    <property type="match status" value="1"/>
</dbReference>
<feature type="domain" description="C2H2-type" evidence="9">
    <location>
        <begin position="881"/>
        <end position="908"/>
    </location>
</feature>
<dbReference type="InterPro" id="IPR013087">
    <property type="entry name" value="Znf_C2H2_type"/>
</dbReference>
<organism evidence="10 11">
    <name type="scientific">Coptotermes formosanus</name>
    <name type="common">Formosan subterranean termite</name>
    <dbReference type="NCBI Taxonomy" id="36987"/>
    <lineage>
        <taxon>Eukaryota</taxon>
        <taxon>Metazoa</taxon>
        <taxon>Ecdysozoa</taxon>
        <taxon>Arthropoda</taxon>
        <taxon>Hexapoda</taxon>
        <taxon>Insecta</taxon>
        <taxon>Pterygota</taxon>
        <taxon>Neoptera</taxon>
        <taxon>Polyneoptera</taxon>
        <taxon>Dictyoptera</taxon>
        <taxon>Blattodea</taxon>
        <taxon>Blattoidea</taxon>
        <taxon>Termitoidae</taxon>
        <taxon>Rhinotermitidae</taxon>
        <taxon>Coptotermes</taxon>
    </lineage>
</organism>
<dbReference type="InterPro" id="IPR036236">
    <property type="entry name" value="Znf_C2H2_sf"/>
</dbReference>
<dbReference type="OrthoDB" id="8187670at2759"/>
<evidence type="ECO:0000256" key="8">
    <source>
        <dbReference type="SAM" id="MobiDB-lite"/>
    </source>
</evidence>
<comment type="caution">
    <text evidence="10">The sequence shown here is derived from an EMBL/GenBank/DDBJ whole genome shotgun (WGS) entry which is preliminary data.</text>
</comment>
<dbReference type="PROSITE" id="PS00028">
    <property type="entry name" value="ZINC_FINGER_C2H2_1"/>
    <property type="match status" value="5"/>
</dbReference>
<dbReference type="Gene3D" id="1.10.340.70">
    <property type="match status" value="1"/>
</dbReference>
<dbReference type="Pfam" id="PF00096">
    <property type="entry name" value="zf-C2H2"/>
    <property type="match status" value="2"/>
</dbReference>
<feature type="domain" description="C2H2-type" evidence="9">
    <location>
        <begin position="765"/>
        <end position="793"/>
    </location>
</feature>
<dbReference type="Gene3D" id="3.30.420.10">
    <property type="entry name" value="Ribonuclease H-like superfamily/Ribonuclease H"/>
    <property type="match status" value="1"/>
</dbReference>
<feature type="domain" description="C2H2-type" evidence="9">
    <location>
        <begin position="709"/>
        <end position="736"/>
    </location>
</feature>
<evidence type="ECO:0000256" key="3">
    <source>
        <dbReference type="ARBA" id="ARBA00022737"/>
    </source>
</evidence>
<dbReference type="SMART" id="SM00355">
    <property type="entry name" value="ZnF_C2H2"/>
    <property type="match status" value="10"/>
</dbReference>
<dbReference type="InterPro" id="IPR041588">
    <property type="entry name" value="Integrase_H2C2"/>
</dbReference>
<name>A0A6L2PI95_COPFO</name>
<dbReference type="AlphaFoldDB" id="A0A6L2PI95"/>
<keyword evidence="4 7" id="KW-0863">Zinc-finger</keyword>
<evidence type="ECO:0000256" key="7">
    <source>
        <dbReference type="PROSITE-ProRule" id="PRU00042"/>
    </source>
</evidence>
<dbReference type="GO" id="GO:0008270">
    <property type="term" value="F:zinc ion binding"/>
    <property type="evidence" value="ECO:0007669"/>
    <property type="project" value="UniProtKB-KW"/>
</dbReference>
<comment type="subcellular location">
    <subcellularLocation>
        <location evidence="1">Nucleus</location>
    </subcellularLocation>
</comment>
<evidence type="ECO:0000259" key="9">
    <source>
        <dbReference type="PROSITE" id="PS50157"/>
    </source>
</evidence>
<evidence type="ECO:0000256" key="1">
    <source>
        <dbReference type="ARBA" id="ARBA00004123"/>
    </source>
</evidence>
<dbReference type="PROSITE" id="PS50157">
    <property type="entry name" value="ZINC_FINGER_C2H2_2"/>
    <property type="match status" value="8"/>
</dbReference>
<reference evidence="11" key="1">
    <citation type="submission" date="2020-01" db="EMBL/GenBank/DDBJ databases">
        <title>Draft genome sequence of the Termite Coptotermes fromosanus.</title>
        <authorList>
            <person name="Itakura S."/>
            <person name="Yosikawa Y."/>
            <person name="Umezawa K."/>
        </authorList>
    </citation>
    <scope>NUCLEOTIDE SEQUENCE [LARGE SCALE GENOMIC DNA]</scope>
</reference>
<dbReference type="EMBL" id="BLKM01000284">
    <property type="protein sequence ID" value="GFG31140.1"/>
    <property type="molecule type" value="Genomic_DNA"/>
</dbReference>
<evidence type="ECO:0000256" key="6">
    <source>
        <dbReference type="ARBA" id="ARBA00023242"/>
    </source>
</evidence>
<keyword evidence="5" id="KW-0862">Zinc</keyword>
<evidence type="ECO:0000256" key="5">
    <source>
        <dbReference type="ARBA" id="ARBA00022833"/>
    </source>
</evidence>
<dbReference type="InterPro" id="IPR036397">
    <property type="entry name" value="RNaseH_sf"/>
</dbReference>
<dbReference type="Proteomes" id="UP000502823">
    <property type="component" value="Unassembled WGS sequence"/>
</dbReference>
<feature type="domain" description="C2H2-type" evidence="9">
    <location>
        <begin position="735"/>
        <end position="763"/>
    </location>
</feature>
<keyword evidence="11" id="KW-1185">Reference proteome</keyword>
<feature type="domain" description="C2H2-type" evidence="9">
    <location>
        <begin position="851"/>
        <end position="879"/>
    </location>
</feature>
<keyword evidence="3" id="KW-0677">Repeat</keyword>
<dbReference type="InterPro" id="IPR050888">
    <property type="entry name" value="ZnF_C2H2-type_TF"/>
</dbReference>
<feature type="domain" description="C2H2-type" evidence="9">
    <location>
        <begin position="439"/>
        <end position="466"/>
    </location>
</feature>
<sequence length="1246" mass="140110">MHCSQDEQHSYATVPQLVQEQLTSPVEHYSGVQTENYTQIEVEEHPPCLNADSGAESSNQDNDVPSDGQVSLPVGLHQGQCDHSDSSYYTQIYNYLASQAMPAGATESYKKMLKKRVRNYKITEGVLYYGQRLPKRVITEKNQQREIMRNVHIEEGTGVHLGLRKMYMAINQFYFWKGLYIDIAHFVRDCEQCSETAELQPSGCEQNEQLEEAEGGDSCGEDKSTGSGNACKVWQKVELKLCGPYPKTVLQNEFIITIADSFSHWIVAHPVSGSNHAHHIADFVYKTFCTFGFAKCSVIGVPQDILMAAQSKYEEYVARLRDTLLTCGLMVPELAPACGAAIHSLHVFLHDNISQCTWVENLLNEFVQTNPQAWDVELERLLFEYCTTAGRETSSPFTVMFGRSPISYLEDDKENMNVRDGEKPAETVCKRRRLQSTILQCRHCEEVFTSKISFRIHQRKHTEEACRQGTLEGQVPTGPVAEREKRLLKRTVLKRRQRLLKHDSETKDDLHLSDNCASQMLLAKNSLCPDNEMKNSASCLSDIGVLSLDSESIQNVSTPTAYEHDSSRTCQDETSQSNGARQCRILESTCNSNQMAVVEGVHTSIQELRHCSDMNFVVYTETVVPGALQTDNGRKSEGYRHEKNQRDSSRIQQSENQCEDGTTSKLCGSGSVATDKPSTDVFHCDICGKIFLNKTRLTTHIQQHSSPSLKCAHCSYTTKSSRLLDYHQNIHAGKFKCKICDKLFTRKIYLTYHLDDIHCKSRHLHGCEECSATFVSSSGLKMHAQTVHEPLQTYPCALCKYVGNSTNSLASHMLRNHRKKYKCKLCDYSSLTQGGLEQHVRIYHNPEDRQFACKLCLYRGLKRRQLLDHERIVHRQDKNKHVCPVCKKSFRTQVLMKHHLPAHSDQHLYSCRGCSYTARYRQTFHLHLKHSHPTESFKNLCNGPSEADFEAIISTALKTLEPFPASDEQNLEIDYTTQVPEECAVMADTDQLVDVPVLCEHSVSESVPRSSQDTVNSCAEVKQNHALTLSEYQRPQQPETEANPELMEDVLVTEGVVDPASELNIGNIESDHAVTIISGSGLTDDEVQKIVGLAGDLSGRKQEVCHLVTLVTTEAEKTLFQIGKFNVEDRKIHQVVTFVNDLDSVTHANRHGVTLLSDVTRCEAPERSTVARVSMMGSSDINQGNLVVLPLGDTEVAVVQNDSSSDRHNVLDKQTALLDLVAQQSELIQQQPAICIKPVNVCHLDQ</sequence>
<feature type="compositionally biased region" description="Basic and acidic residues" evidence="8">
    <location>
        <begin position="632"/>
        <end position="649"/>
    </location>
</feature>
<dbReference type="GO" id="GO:0005634">
    <property type="term" value="C:nucleus"/>
    <property type="evidence" value="ECO:0007669"/>
    <property type="project" value="UniProtKB-SubCell"/>
</dbReference>
<dbReference type="SUPFAM" id="SSF57667">
    <property type="entry name" value="beta-beta-alpha zinc fingers"/>
    <property type="match status" value="3"/>
</dbReference>
<feature type="domain" description="C2H2-type" evidence="9">
    <location>
        <begin position="821"/>
        <end position="849"/>
    </location>
</feature>
<feature type="region of interest" description="Disordered" evidence="8">
    <location>
        <begin position="47"/>
        <end position="77"/>
    </location>
</feature>
<evidence type="ECO:0000313" key="11">
    <source>
        <dbReference type="Proteomes" id="UP000502823"/>
    </source>
</evidence>
<gene>
    <name evidence="10" type="ORF">Cfor_08618</name>
</gene>
<accession>A0A6L2PI95</accession>
<dbReference type="InParanoid" id="A0A6L2PI95"/>
<feature type="domain" description="C2H2-type" evidence="9">
    <location>
        <begin position="682"/>
        <end position="709"/>
    </location>
</feature>
<proteinExistence type="predicted"/>
<protein>
    <recommendedName>
        <fullName evidence="9">C2H2-type domain-containing protein</fullName>
    </recommendedName>
</protein>
<dbReference type="Gene3D" id="3.30.160.60">
    <property type="entry name" value="Classic Zinc Finger"/>
    <property type="match status" value="4"/>
</dbReference>
<keyword evidence="2" id="KW-0479">Metal-binding</keyword>